<evidence type="ECO:0000256" key="7">
    <source>
        <dbReference type="ARBA" id="ARBA00022692"/>
    </source>
</evidence>
<keyword evidence="6" id="KW-0285">Flavoprotein</keyword>
<evidence type="ECO:0000256" key="6">
    <source>
        <dbReference type="ARBA" id="ARBA00022630"/>
    </source>
</evidence>
<feature type="domain" description="FAD-dependent oxidoreductase 2 FAD-binding" evidence="13">
    <location>
        <begin position="231"/>
        <end position="266"/>
    </location>
</feature>
<feature type="domain" description="Glucose-methanol-choline oxidoreductase N-terminal" evidence="12">
    <location>
        <begin position="278"/>
        <end position="496"/>
    </location>
</feature>
<dbReference type="Pfam" id="PF00890">
    <property type="entry name" value="FAD_binding_2"/>
    <property type="match status" value="1"/>
</dbReference>
<gene>
    <name evidence="15" type="ORF">SAMN06269173_103469</name>
</gene>
<dbReference type="InterPro" id="IPR027056">
    <property type="entry name" value="Gluconate_2DH_su3"/>
</dbReference>
<dbReference type="Gene3D" id="3.50.50.60">
    <property type="entry name" value="FAD/NAD(P)-binding domain"/>
    <property type="match status" value="2"/>
</dbReference>
<dbReference type="SUPFAM" id="SSF51905">
    <property type="entry name" value="FAD/NAD(P)-binding domain"/>
    <property type="match status" value="1"/>
</dbReference>
<name>A0A238X4Y4_9BACT</name>
<evidence type="ECO:0000259" key="13">
    <source>
        <dbReference type="Pfam" id="PF00890"/>
    </source>
</evidence>
<dbReference type="GO" id="GO:0016020">
    <property type="term" value="C:membrane"/>
    <property type="evidence" value="ECO:0007669"/>
    <property type="project" value="UniProtKB-SubCell"/>
</dbReference>
<evidence type="ECO:0000256" key="1">
    <source>
        <dbReference type="ARBA" id="ARBA00000920"/>
    </source>
</evidence>
<accession>A0A238X4Y4</accession>
<dbReference type="Proteomes" id="UP000198310">
    <property type="component" value="Unassembled WGS sequence"/>
</dbReference>
<comment type="similarity">
    <text evidence="4">Belongs to the GMC oxidoreductase family.</text>
</comment>
<organism evidence="15 16">
    <name type="scientific">Hymenobacter mucosus</name>
    <dbReference type="NCBI Taxonomy" id="1411120"/>
    <lineage>
        <taxon>Bacteria</taxon>
        <taxon>Pseudomonadati</taxon>
        <taxon>Bacteroidota</taxon>
        <taxon>Cytophagia</taxon>
        <taxon>Cytophagales</taxon>
        <taxon>Hymenobacteraceae</taxon>
        <taxon>Hymenobacter</taxon>
    </lineage>
</organism>
<dbReference type="PANTHER" id="PTHR46056">
    <property type="entry name" value="LONG-CHAIN-ALCOHOL OXIDASE"/>
    <property type="match status" value="1"/>
</dbReference>
<dbReference type="EC" id="1.1.3.20" evidence="5"/>
<dbReference type="InterPro" id="IPR007867">
    <property type="entry name" value="GMC_OxRtase_C"/>
</dbReference>
<dbReference type="Pfam" id="PF13618">
    <property type="entry name" value="Gluconate_2-dh3"/>
    <property type="match status" value="1"/>
</dbReference>
<evidence type="ECO:0000259" key="14">
    <source>
        <dbReference type="Pfam" id="PF05199"/>
    </source>
</evidence>
<dbReference type="InterPro" id="IPR012400">
    <property type="entry name" value="Long_Oxdase"/>
</dbReference>
<dbReference type="PANTHER" id="PTHR46056:SF12">
    <property type="entry name" value="LONG-CHAIN-ALCOHOL OXIDASE"/>
    <property type="match status" value="1"/>
</dbReference>
<proteinExistence type="inferred from homology"/>
<comment type="function">
    <text evidence="2">Long-chain fatty alcohol oxidase involved in the omega-oxidation pathway of lipid degradation.</text>
</comment>
<dbReference type="InterPro" id="IPR036188">
    <property type="entry name" value="FAD/NAD-bd_sf"/>
</dbReference>
<dbReference type="GO" id="GO:0050660">
    <property type="term" value="F:flavin adenine dinucleotide binding"/>
    <property type="evidence" value="ECO:0007669"/>
    <property type="project" value="InterPro"/>
</dbReference>
<evidence type="ECO:0000259" key="12">
    <source>
        <dbReference type="Pfam" id="PF00732"/>
    </source>
</evidence>
<comment type="catalytic activity">
    <reaction evidence="1">
        <text>a long-chain primary fatty alcohol + O2 = a long-chain fatty aldehyde + H2O2</text>
        <dbReference type="Rhea" id="RHEA:22756"/>
        <dbReference type="ChEBI" id="CHEBI:15379"/>
        <dbReference type="ChEBI" id="CHEBI:16240"/>
        <dbReference type="ChEBI" id="CHEBI:17176"/>
        <dbReference type="ChEBI" id="CHEBI:77396"/>
        <dbReference type="EC" id="1.1.3.20"/>
    </reaction>
</comment>
<evidence type="ECO:0000256" key="4">
    <source>
        <dbReference type="ARBA" id="ARBA00010790"/>
    </source>
</evidence>
<evidence type="ECO:0000256" key="8">
    <source>
        <dbReference type="ARBA" id="ARBA00022827"/>
    </source>
</evidence>
<evidence type="ECO:0000256" key="3">
    <source>
        <dbReference type="ARBA" id="ARBA00004370"/>
    </source>
</evidence>
<evidence type="ECO:0000256" key="9">
    <source>
        <dbReference type="ARBA" id="ARBA00022989"/>
    </source>
</evidence>
<keyword evidence="9" id="KW-1133">Transmembrane helix</keyword>
<dbReference type="PIRSF" id="PIRSF028937">
    <property type="entry name" value="Lg_Ch_AO"/>
    <property type="match status" value="1"/>
</dbReference>
<keyword evidence="10" id="KW-0560">Oxidoreductase</keyword>
<dbReference type="InterPro" id="IPR000172">
    <property type="entry name" value="GMC_OxRdtase_N"/>
</dbReference>
<feature type="domain" description="Glucose-methanol-choline oxidoreductase C-terminal" evidence="14">
    <location>
        <begin position="580"/>
        <end position="717"/>
    </location>
</feature>
<reference evidence="16" key="1">
    <citation type="submission" date="2017-06" db="EMBL/GenBank/DDBJ databases">
        <authorList>
            <person name="Varghese N."/>
            <person name="Submissions S."/>
        </authorList>
    </citation>
    <scope>NUCLEOTIDE SEQUENCE [LARGE SCALE GENOMIC DNA]</scope>
    <source>
        <strain evidence="16">DSM 28041</strain>
    </source>
</reference>
<dbReference type="AlphaFoldDB" id="A0A238X4Y4"/>
<evidence type="ECO:0000313" key="16">
    <source>
        <dbReference type="Proteomes" id="UP000198310"/>
    </source>
</evidence>
<sequence>MEWWEVCRHAAAASRLIVADTHCLDLLVCKPSSFQEKCRPFLGTAEYLASDNISSYFCPTHMQFTDAQRATLQALADTFIPAVVDHEAQDAAFWARKGSEGVDIAQIGLILDAQPAGARQEFLQLLALLDTPAVGLTWCKSWRTFGKLNPKQREQLLQSWASSPVPQLRKGFQALRKLFMFLFYGSSTPEQGNFVWEHIGYPGPQLGEVVATEKPIKTLQPLQDVTYECEVLVIGSGAGGGVVAGELAAAGQDVLVLEKGPYFHGADFTQREADMLGRLYDARGTLTTQDGGIALLAGSCLGGGTTVNWAGAFRTPDYVLQEWAREHQVPHFTSPDFQRSLDAVSRALSVNSAYTRHNGQNQALWEGSTRLGQEAKLIPRNETGLTDSEDHFQGLGYSCFGDRHSVKQGTLTTYLQQAYDHGARLLADTQVERVTIAEGRATGAIAVHTMATGQRVRVTVRARRVVVAAGSIQTPALLLRSGLAHPHIGQHLHLHPTVVVSGLYPKRIDAWHGPMMSVVNDCFTMMEGTNFGVKLETPPAHAGLMAMVLPWRSGAQHKELMRQAAHLGSFIVLTRDRDGGRVTVDRYGTPLIDYVLSDFDRNHMLQGVRAAAAIHVAAGAHTVLLPHGTLPILHATNGTLHNPEVLDQLPQLSWKPNQYSLYSAHQMSTCRMGGNAGTHPTSPTGELYEVGNLFIADASAFPACSGVNPMLTIMALAHHTAQHLKNSKPIARKVLVAS</sequence>
<evidence type="ECO:0000256" key="5">
    <source>
        <dbReference type="ARBA" id="ARBA00013125"/>
    </source>
</evidence>
<protein>
    <recommendedName>
        <fullName evidence="5">long-chain-alcohol oxidase</fullName>
        <ecNumber evidence="5">1.1.3.20</ecNumber>
    </recommendedName>
</protein>
<keyword evidence="8" id="KW-0274">FAD</keyword>
<evidence type="ECO:0000256" key="2">
    <source>
        <dbReference type="ARBA" id="ARBA00003842"/>
    </source>
</evidence>
<keyword evidence="16" id="KW-1185">Reference proteome</keyword>
<keyword evidence="11" id="KW-0472">Membrane</keyword>
<dbReference type="GO" id="GO:0046577">
    <property type="term" value="F:long-chain-alcohol oxidase activity"/>
    <property type="evidence" value="ECO:0007669"/>
    <property type="project" value="UniProtKB-EC"/>
</dbReference>
<evidence type="ECO:0000256" key="10">
    <source>
        <dbReference type="ARBA" id="ARBA00023002"/>
    </source>
</evidence>
<evidence type="ECO:0000256" key="11">
    <source>
        <dbReference type="ARBA" id="ARBA00023136"/>
    </source>
</evidence>
<dbReference type="InterPro" id="IPR003953">
    <property type="entry name" value="FAD-dep_OxRdtase_2_FAD-bd"/>
</dbReference>
<dbReference type="Pfam" id="PF00732">
    <property type="entry name" value="GMC_oxred_N"/>
    <property type="match status" value="1"/>
</dbReference>
<dbReference type="EMBL" id="FZNS01000003">
    <property type="protein sequence ID" value="SNR53702.1"/>
    <property type="molecule type" value="Genomic_DNA"/>
</dbReference>
<comment type="subcellular location">
    <subcellularLocation>
        <location evidence="3">Membrane</location>
    </subcellularLocation>
</comment>
<evidence type="ECO:0000313" key="15">
    <source>
        <dbReference type="EMBL" id="SNR53702.1"/>
    </source>
</evidence>
<dbReference type="Pfam" id="PF05199">
    <property type="entry name" value="GMC_oxred_C"/>
    <property type="match status" value="1"/>
</dbReference>
<keyword evidence="7" id="KW-0812">Transmembrane</keyword>